<organism evidence="2 3">
    <name type="scientific">Shinella granuli</name>
    <dbReference type="NCBI Taxonomy" id="323621"/>
    <lineage>
        <taxon>Bacteria</taxon>
        <taxon>Pseudomonadati</taxon>
        <taxon>Pseudomonadota</taxon>
        <taxon>Alphaproteobacteria</taxon>
        <taxon>Hyphomicrobiales</taxon>
        <taxon>Rhizobiaceae</taxon>
        <taxon>Shinella</taxon>
    </lineage>
</organism>
<dbReference type="Gene3D" id="1.10.1220.10">
    <property type="entry name" value="Met repressor-like"/>
    <property type="match status" value="1"/>
</dbReference>
<accession>A0A4R2CZA8</accession>
<dbReference type="InterPro" id="IPR010985">
    <property type="entry name" value="Ribbon_hlx_hlx"/>
</dbReference>
<dbReference type="EMBL" id="SLVX01000006">
    <property type="protein sequence ID" value="TCN45702.1"/>
    <property type="molecule type" value="Genomic_DNA"/>
</dbReference>
<dbReference type="SUPFAM" id="SSF47598">
    <property type="entry name" value="Ribbon-helix-helix"/>
    <property type="match status" value="1"/>
</dbReference>
<dbReference type="AlphaFoldDB" id="A0A4R2CZA8"/>
<proteinExistence type="predicted"/>
<name>A0A4R2CZA8_SHIGR</name>
<dbReference type="Pfam" id="PF01402">
    <property type="entry name" value="RHH_1"/>
    <property type="match status" value="1"/>
</dbReference>
<dbReference type="InterPro" id="IPR013321">
    <property type="entry name" value="Arc_rbn_hlx_hlx"/>
</dbReference>
<comment type="caution">
    <text evidence="2">The sequence shown here is derived from an EMBL/GenBank/DDBJ whole genome shotgun (WGS) entry which is preliminary data.</text>
</comment>
<keyword evidence="3" id="KW-1185">Reference proteome</keyword>
<reference evidence="2 3" key="1">
    <citation type="submission" date="2019-03" db="EMBL/GenBank/DDBJ databases">
        <title>Genomic Encyclopedia of Type Strains, Phase IV (KMG-IV): sequencing the most valuable type-strain genomes for metagenomic binning, comparative biology and taxonomic classification.</title>
        <authorList>
            <person name="Goeker M."/>
        </authorList>
    </citation>
    <scope>NUCLEOTIDE SEQUENCE [LARGE SCALE GENOMIC DNA]</scope>
    <source>
        <strain evidence="2 3">DSM 18401</strain>
    </source>
</reference>
<evidence type="ECO:0000313" key="3">
    <source>
        <dbReference type="Proteomes" id="UP000295351"/>
    </source>
</evidence>
<evidence type="ECO:0000313" key="2">
    <source>
        <dbReference type="EMBL" id="TCN45702.1"/>
    </source>
</evidence>
<dbReference type="InterPro" id="IPR002145">
    <property type="entry name" value="CopG"/>
</dbReference>
<gene>
    <name evidence="2" type="ORF">EV665_106179</name>
</gene>
<dbReference type="RefSeq" id="WP_064329244.1">
    <property type="nucleotide sequence ID" value="NZ_BAABEI010000012.1"/>
</dbReference>
<sequence>MENQRNLSDPITLRLPSELLAEIEAVARSCGRSRSWVMVRAMKAYLAAEGQEILELDRARRAAATDGATALDDLIAEMDDNLPGNAA</sequence>
<protein>
    <submittedName>
        <fullName evidence="2">Ribbon-helix-helix CopG family protein</fullName>
    </submittedName>
</protein>
<dbReference type="Proteomes" id="UP000295351">
    <property type="component" value="Unassembled WGS sequence"/>
</dbReference>
<evidence type="ECO:0000259" key="1">
    <source>
        <dbReference type="Pfam" id="PF01402"/>
    </source>
</evidence>
<dbReference type="GO" id="GO:0006355">
    <property type="term" value="P:regulation of DNA-templated transcription"/>
    <property type="evidence" value="ECO:0007669"/>
    <property type="project" value="InterPro"/>
</dbReference>
<feature type="domain" description="Ribbon-helix-helix protein CopG" evidence="1">
    <location>
        <begin position="11"/>
        <end position="48"/>
    </location>
</feature>